<dbReference type="HOGENOM" id="CLU_148191_0_0_1"/>
<reference evidence="1 2" key="1">
    <citation type="journal article" date="2012" name="PLoS Pathog.">
        <title>Diverse lifestyles and strategies of plant pathogenesis encoded in the genomes of eighteen Dothideomycetes fungi.</title>
        <authorList>
            <person name="Ohm R.A."/>
            <person name="Feau N."/>
            <person name="Henrissat B."/>
            <person name="Schoch C.L."/>
            <person name="Horwitz B.A."/>
            <person name="Barry K.W."/>
            <person name="Condon B.J."/>
            <person name="Copeland A.C."/>
            <person name="Dhillon B."/>
            <person name="Glaser F."/>
            <person name="Hesse C.N."/>
            <person name="Kosti I."/>
            <person name="LaButti K."/>
            <person name="Lindquist E.A."/>
            <person name="Lucas S."/>
            <person name="Salamov A.A."/>
            <person name="Bradshaw R.E."/>
            <person name="Ciuffetti L."/>
            <person name="Hamelin R.C."/>
            <person name="Kema G.H.J."/>
            <person name="Lawrence C."/>
            <person name="Scott J.A."/>
            <person name="Spatafora J.W."/>
            <person name="Turgeon B.G."/>
            <person name="de Wit P.J.G.M."/>
            <person name="Zhong S."/>
            <person name="Goodwin S.B."/>
            <person name="Grigoriev I.V."/>
        </authorList>
    </citation>
    <scope>NUCLEOTIDE SEQUENCE [LARGE SCALE GENOMIC DNA]</scope>
    <source>
        <strain evidence="2">28A</strain>
    </source>
</reference>
<protein>
    <submittedName>
        <fullName evidence="1">Uncharacterized protein</fullName>
    </submittedName>
</protein>
<dbReference type="AlphaFoldDB" id="R0K4T6"/>
<sequence>MCRQQRRRAKAVRKLQEEYSPFIGRYYTVPADPQSNPTVPQYPQEPLVQQHYDGPMELQGSGRPVPQAPQQLDGYAVVPTFEESTPVELPASALYSNADSKRARYK</sequence>
<dbReference type="OrthoDB" id="3689651at2759"/>
<evidence type="ECO:0000313" key="2">
    <source>
        <dbReference type="Proteomes" id="UP000016935"/>
    </source>
</evidence>
<proteinExistence type="predicted"/>
<dbReference type="EMBL" id="KB908548">
    <property type="protein sequence ID" value="EOA88063.1"/>
    <property type="molecule type" value="Genomic_DNA"/>
</dbReference>
<keyword evidence="2" id="KW-1185">Reference proteome</keyword>
<organism evidence="1 2">
    <name type="scientific">Exserohilum turcicum (strain 28A)</name>
    <name type="common">Northern leaf blight fungus</name>
    <name type="synonym">Setosphaeria turcica</name>
    <dbReference type="NCBI Taxonomy" id="671987"/>
    <lineage>
        <taxon>Eukaryota</taxon>
        <taxon>Fungi</taxon>
        <taxon>Dikarya</taxon>
        <taxon>Ascomycota</taxon>
        <taxon>Pezizomycotina</taxon>
        <taxon>Dothideomycetes</taxon>
        <taxon>Pleosporomycetidae</taxon>
        <taxon>Pleosporales</taxon>
        <taxon>Pleosporineae</taxon>
        <taxon>Pleosporaceae</taxon>
        <taxon>Exserohilum</taxon>
    </lineage>
</organism>
<dbReference type="GeneID" id="19401490"/>
<reference evidence="1 2" key="2">
    <citation type="journal article" date="2013" name="PLoS Genet.">
        <title>Comparative genome structure, secondary metabolite, and effector coding capacity across Cochliobolus pathogens.</title>
        <authorList>
            <person name="Condon B.J."/>
            <person name="Leng Y."/>
            <person name="Wu D."/>
            <person name="Bushley K.E."/>
            <person name="Ohm R.A."/>
            <person name="Otillar R."/>
            <person name="Martin J."/>
            <person name="Schackwitz W."/>
            <person name="Grimwood J."/>
            <person name="MohdZainudin N."/>
            <person name="Xue C."/>
            <person name="Wang R."/>
            <person name="Manning V.A."/>
            <person name="Dhillon B."/>
            <person name="Tu Z.J."/>
            <person name="Steffenson B.J."/>
            <person name="Salamov A."/>
            <person name="Sun H."/>
            <person name="Lowry S."/>
            <person name="LaButti K."/>
            <person name="Han J."/>
            <person name="Copeland A."/>
            <person name="Lindquist E."/>
            <person name="Barry K."/>
            <person name="Schmutz J."/>
            <person name="Baker S.E."/>
            <person name="Ciuffetti L.M."/>
            <person name="Grigoriev I.V."/>
            <person name="Zhong S."/>
            <person name="Turgeon B.G."/>
        </authorList>
    </citation>
    <scope>NUCLEOTIDE SEQUENCE [LARGE SCALE GENOMIC DNA]</scope>
    <source>
        <strain evidence="2">28A</strain>
    </source>
</reference>
<gene>
    <name evidence="1" type="ORF">SETTUDRAFT_176709</name>
</gene>
<dbReference type="Proteomes" id="UP000016935">
    <property type="component" value="Unassembled WGS sequence"/>
</dbReference>
<accession>R0K4T6</accession>
<name>R0K4T6_EXST2</name>
<dbReference type="RefSeq" id="XP_008024163.1">
    <property type="nucleotide sequence ID" value="XM_008025972.1"/>
</dbReference>
<evidence type="ECO:0000313" key="1">
    <source>
        <dbReference type="EMBL" id="EOA88063.1"/>
    </source>
</evidence>